<proteinExistence type="predicted"/>
<comment type="caution">
    <text evidence="2">The sequence shown here is derived from an EMBL/GenBank/DDBJ whole genome shotgun (WGS) entry which is preliminary data.</text>
</comment>
<evidence type="ECO:0000313" key="3">
    <source>
        <dbReference type="Proteomes" id="UP001595528"/>
    </source>
</evidence>
<dbReference type="EMBL" id="JBHRTR010000031">
    <property type="protein sequence ID" value="MFC3229401.1"/>
    <property type="molecule type" value="Genomic_DNA"/>
</dbReference>
<sequence>MEAARRLREAKSKDKRELSEAVRLNWRLWTIFQSSMLEPDCPWPVDLRGNILSLADFIDKRSVALLSKPDPDGVEVLVNINLQIGGGLLAEPPQSHDTQSQAPVPGRVNQVL</sequence>
<dbReference type="Pfam" id="PF07309">
    <property type="entry name" value="FlaF"/>
    <property type="match status" value="1"/>
</dbReference>
<dbReference type="InterPro" id="IPR010845">
    <property type="entry name" value="FlaF"/>
</dbReference>
<accession>A0ABV7L4V6</accession>
<gene>
    <name evidence="2" type="ORF">ACFOGJ_19295</name>
</gene>
<evidence type="ECO:0000313" key="2">
    <source>
        <dbReference type="EMBL" id="MFC3229401.1"/>
    </source>
</evidence>
<keyword evidence="2" id="KW-0969">Cilium</keyword>
<dbReference type="Proteomes" id="UP001595528">
    <property type="component" value="Unassembled WGS sequence"/>
</dbReference>
<feature type="region of interest" description="Disordered" evidence="1">
    <location>
        <begin position="89"/>
        <end position="112"/>
    </location>
</feature>
<organism evidence="2 3">
    <name type="scientific">Marinibaculum pumilum</name>
    <dbReference type="NCBI Taxonomy" id="1766165"/>
    <lineage>
        <taxon>Bacteria</taxon>
        <taxon>Pseudomonadati</taxon>
        <taxon>Pseudomonadota</taxon>
        <taxon>Alphaproteobacteria</taxon>
        <taxon>Rhodospirillales</taxon>
        <taxon>Rhodospirillaceae</taxon>
        <taxon>Marinibaculum</taxon>
    </lineage>
</organism>
<name>A0ABV7L4V6_9PROT</name>
<protein>
    <submittedName>
        <fullName evidence="2">Flagellar biosynthesis regulator FlaF</fullName>
    </submittedName>
</protein>
<keyword evidence="3" id="KW-1185">Reference proteome</keyword>
<keyword evidence="2" id="KW-0282">Flagellum</keyword>
<keyword evidence="2" id="KW-0966">Cell projection</keyword>
<reference evidence="3" key="1">
    <citation type="journal article" date="2019" name="Int. J. Syst. Evol. Microbiol.">
        <title>The Global Catalogue of Microorganisms (GCM) 10K type strain sequencing project: providing services to taxonomists for standard genome sequencing and annotation.</title>
        <authorList>
            <consortium name="The Broad Institute Genomics Platform"/>
            <consortium name="The Broad Institute Genome Sequencing Center for Infectious Disease"/>
            <person name="Wu L."/>
            <person name="Ma J."/>
        </authorList>
    </citation>
    <scope>NUCLEOTIDE SEQUENCE [LARGE SCALE GENOMIC DNA]</scope>
    <source>
        <strain evidence="3">KCTC 42964</strain>
    </source>
</reference>
<evidence type="ECO:0000256" key="1">
    <source>
        <dbReference type="SAM" id="MobiDB-lite"/>
    </source>
</evidence>
<dbReference type="RefSeq" id="WP_379903556.1">
    <property type="nucleotide sequence ID" value="NZ_JBHRTR010000031.1"/>
</dbReference>